<keyword evidence="2" id="KW-1185">Reference proteome</keyword>
<reference evidence="2" key="1">
    <citation type="journal article" date="2022" name="Mol. Ecol. Resour.">
        <title>The genomes of chicory, endive, great burdock and yacon provide insights into Asteraceae palaeo-polyploidization history and plant inulin production.</title>
        <authorList>
            <person name="Fan W."/>
            <person name="Wang S."/>
            <person name="Wang H."/>
            <person name="Wang A."/>
            <person name="Jiang F."/>
            <person name="Liu H."/>
            <person name="Zhao H."/>
            <person name="Xu D."/>
            <person name="Zhang Y."/>
        </authorList>
    </citation>
    <scope>NUCLEOTIDE SEQUENCE [LARGE SCALE GENOMIC DNA]</scope>
    <source>
        <strain evidence="2">cv. Punajuju</strain>
    </source>
</reference>
<sequence>MSTPEASATPSAPHSNHNTNFTSILSLYSKVTLDGTNYNDWMRNIKMALRFEDKEYVLKKELIEIDQETATPEEYASLKKHYDDATKVACIMVATMVPELQRLYEDYWPYEMNKDLMEKFHKRARQEKYEVVKALIACKMKEGESVCGHVQRMQRYVERLVKLNGKGKKRKGPPKQNWKEKSHAGSSSNGSNAKSGYDVPAVSNPKDADCFYCKEKGHYLQSCPKYLQDIKDGKVKPSSTGDGAWKDELDHGKQAIVTYHQDWSLWSYA</sequence>
<dbReference type="Proteomes" id="UP001055811">
    <property type="component" value="Linkage Group LG05"/>
</dbReference>
<organism evidence="1 2">
    <name type="scientific">Cichorium intybus</name>
    <name type="common">Chicory</name>
    <dbReference type="NCBI Taxonomy" id="13427"/>
    <lineage>
        <taxon>Eukaryota</taxon>
        <taxon>Viridiplantae</taxon>
        <taxon>Streptophyta</taxon>
        <taxon>Embryophyta</taxon>
        <taxon>Tracheophyta</taxon>
        <taxon>Spermatophyta</taxon>
        <taxon>Magnoliopsida</taxon>
        <taxon>eudicotyledons</taxon>
        <taxon>Gunneridae</taxon>
        <taxon>Pentapetalae</taxon>
        <taxon>asterids</taxon>
        <taxon>campanulids</taxon>
        <taxon>Asterales</taxon>
        <taxon>Asteraceae</taxon>
        <taxon>Cichorioideae</taxon>
        <taxon>Cichorieae</taxon>
        <taxon>Cichoriinae</taxon>
        <taxon>Cichorium</taxon>
    </lineage>
</organism>
<accession>A0ACB9D014</accession>
<name>A0ACB9D014_CICIN</name>
<evidence type="ECO:0000313" key="1">
    <source>
        <dbReference type="EMBL" id="KAI3739943.1"/>
    </source>
</evidence>
<reference evidence="1 2" key="2">
    <citation type="journal article" date="2022" name="Mol. Ecol. Resour.">
        <title>The genomes of chicory, endive, great burdock and yacon provide insights into Asteraceae paleo-polyploidization history and plant inulin production.</title>
        <authorList>
            <person name="Fan W."/>
            <person name="Wang S."/>
            <person name="Wang H."/>
            <person name="Wang A."/>
            <person name="Jiang F."/>
            <person name="Liu H."/>
            <person name="Zhao H."/>
            <person name="Xu D."/>
            <person name="Zhang Y."/>
        </authorList>
    </citation>
    <scope>NUCLEOTIDE SEQUENCE [LARGE SCALE GENOMIC DNA]</scope>
    <source>
        <strain evidence="2">cv. Punajuju</strain>
        <tissue evidence="1">Leaves</tissue>
    </source>
</reference>
<gene>
    <name evidence="1" type="ORF">L2E82_30357</name>
</gene>
<comment type="caution">
    <text evidence="1">The sequence shown here is derived from an EMBL/GenBank/DDBJ whole genome shotgun (WGS) entry which is preliminary data.</text>
</comment>
<proteinExistence type="predicted"/>
<protein>
    <submittedName>
        <fullName evidence="1">Uncharacterized protein</fullName>
    </submittedName>
</protein>
<evidence type="ECO:0000313" key="2">
    <source>
        <dbReference type="Proteomes" id="UP001055811"/>
    </source>
</evidence>
<dbReference type="EMBL" id="CM042013">
    <property type="protein sequence ID" value="KAI3739943.1"/>
    <property type="molecule type" value="Genomic_DNA"/>
</dbReference>